<dbReference type="NCBIfam" id="TIGR03764">
    <property type="entry name" value="ICE_PFGI_1_parB"/>
    <property type="match status" value="1"/>
</dbReference>
<dbReference type="Proteomes" id="UP000293154">
    <property type="component" value="Chromosome"/>
</dbReference>
<dbReference type="KEGG" id="prag:EKN56_12820"/>
<sequence>MKKETYHPIESPRLVTLDQLRPFDLNPRIIRNPFYDEIKESIRYRGLDNPPQITQRPDEEFFIIANGGNTRLAILNELWQETHNESYFNIYCLFRSWPESNNVLRGNLRCLTGHLAESDLHGRLTFIERALGIARAKDLYEQEEKTELSQNMLARKLRDDGYPAIQQHIGKMLQSIEFLLPHIPETLYGGLGRPQIEKLLSLRTNAENLWNIYSEGRQLGENFDDIFSMSLTPFNGPIEGFSHSHVQDELLGMMSQALGVDYNLLALNTDASEQKRQTLFGPPTEPIVAIANVPEHISTAEVDLESCIELSTASDDSALDIDESDELREEQQWQEPEESPNDSPQPLQANEYSSQLVVSTNTQVCNESVKPSNTLWDIDPLFDYPESLMSMSDRLAWEIATSCGIENLITPTSADSSLTGFELSELNKDASNEAKSCWQVLSFLSSTDNPSTHVLWRSLLLGDSTTAPGWPDEFVINLFRLIRIIRRLREKQLMEVQL</sequence>
<name>A0A411WLT5_9GAMM</name>
<evidence type="ECO:0000313" key="3">
    <source>
        <dbReference type="Proteomes" id="UP000293154"/>
    </source>
</evidence>
<dbReference type="InterPro" id="IPR022304">
    <property type="entry name" value="ICE_PFGI_1_ParB"/>
</dbReference>
<dbReference type="OrthoDB" id="7656008at2"/>
<keyword evidence="3" id="KW-1185">Reference proteome</keyword>
<dbReference type="InterPro" id="IPR036086">
    <property type="entry name" value="ParB/Sulfiredoxin_sf"/>
</dbReference>
<feature type="compositionally biased region" description="Acidic residues" evidence="1">
    <location>
        <begin position="317"/>
        <end position="328"/>
    </location>
</feature>
<gene>
    <name evidence="2" type="ORF">EKN56_12820</name>
</gene>
<proteinExistence type="predicted"/>
<dbReference type="AlphaFoldDB" id="A0A411WLT5"/>
<dbReference type="SUPFAM" id="SSF110849">
    <property type="entry name" value="ParB/Sulfiredoxin"/>
    <property type="match status" value="1"/>
</dbReference>
<dbReference type="EMBL" id="CP034752">
    <property type="protein sequence ID" value="QBH97199.1"/>
    <property type="molecule type" value="Genomic_DNA"/>
</dbReference>
<dbReference type="RefSeq" id="WP_130592137.1">
    <property type="nucleotide sequence ID" value="NZ_CP034752.1"/>
</dbReference>
<feature type="region of interest" description="Disordered" evidence="1">
    <location>
        <begin position="315"/>
        <end position="348"/>
    </location>
</feature>
<organism evidence="2 3">
    <name type="scientific">Limnobaculum zhutongyuii</name>
    <dbReference type="NCBI Taxonomy" id="2498113"/>
    <lineage>
        <taxon>Bacteria</taxon>
        <taxon>Pseudomonadati</taxon>
        <taxon>Pseudomonadota</taxon>
        <taxon>Gammaproteobacteria</taxon>
        <taxon>Enterobacterales</taxon>
        <taxon>Budviciaceae</taxon>
        <taxon>Limnobaculum</taxon>
    </lineage>
</organism>
<accession>A0A411WLT5</accession>
<evidence type="ECO:0000256" key="1">
    <source>
        <dbReference type="SAM" id="MobiDB-lite"/>
    </source>
</evidence>
<evidence type="ECO:0000313" key="2">
    <source>
        <dbReference type="EMBL" id="QBH97199.1"/>
    </source>
</evidence>
<protein>
    <submittedName>
        <fullName evidence="2">Chromosome partitioning protein ParB</fullName>
    </submittedName>
</protein>
<reference evidence="2 3" key="1">
    <citation type="submission" date="2019-03" db="EMBL/GenBank/DDBJ databases">
        <title>Pragia sp. nov. isolated from the gut tract of Carduelis flavirostris.</title>
        <authorList>
            <person name="Ge Y."/>
        </authorList>
    </citation>
    <scope>NUCLEOTIDE SEQUENCE [LARGE SCALE GENOMIC DNA]</scope>
    <source>
        <strain evidence="2 3">CF-458</strain>
    </source>
</reference>